<evidence type="ECO:0000313" key="2">
    <source>
        <dbReference type="Proteomes" id="UP001182247"/>
    </source>
</evidence>
<organism evidence="1 2">
    <name type="scientific">Morganella morganii</name>
    <name type="common">Proteus morganii</name>
    <dbReference type="NCBI Taxonomy" id="582"/>
    <lineage>
        <taxon>Bacteria</taxon>
        <taxon>Pseudomonadati</taxon>
        <taxon>Pseudomonadota</taxon>
        <taxon>Gammaproteobacteria</taxon>
        <taxon>Enterobacterales</taxon>
        <taxon>Morganellaceae</taxon>
        <taxon>Morganella</taxon>
    </lineage>
</organism>
<gene>
    <name evidence="1" type="ORF">OSC06_13325</name>
</gene>
<comment type="caution">
    <text evidence="1">The sequence shown here is derived from an EMBL/GenBank/DDBJ whole genome shotgun (WGS) entry which is preliminary data.</text>
</comment>
<accession>A0AAE4FFC9</accession>
<dbReference type="InterPro" id="IPR021352">
    <property type="entry name" value="DUF2971"/>
</dbReference>
<dbReference type="RefSeq" id="WP_260076050.1">
    <property type="nucleotide sequence ID" value="NZ_JALXUS010000004.1"/>
</dbReference>
<proteinExistence type="predicted"/>
<name>A0AAE4FFC9_MORMO</name>
<evidence type="ECO:0000313" key="1">
    <source>
        <dbReference type="EMBL" id="MDS0898956.1"/>
    </source>
</evidence>
<dbReference type="Proteomes" id="UP001182247">
    <property type="component" value="Unassembled WGS sequence"/>
</dbReference>
<reference evidence="1" key="1">
    <citation type="submission" date="2023-02" db="EMBL/GenBank/DDBJ databases">
        <title>Detection, antimicrobial susceptibility and genomic characterization of NDM-producing species of Morganellaceae, Yersiniaceae, and Enterobacteriaceae other than Klebsiella.</title>
        <authorList>
            <person name="Camargo C.H."/>
            <person name="Sacchi C.T."/>
            <person name="Campos K.R."/>
        </authorList>
    </citation>
    <scope>NUCLEOTIDE SEQUENCE</scope>
    <source>
        <strain evidence="1">1189_21</strain>
    </source>
</reference>
<dbReference type="AlphaFoldDB" id="A0AAE4FFC9"/>
<dbReference type="EMBL" id="JAPKIY010000020">
    <property type="protein sequence ID" value="MDS0898956.1"/>
    <property type="molecule type" value="Genomic_DNA"/>
</dbReference>
<sequence>MEKSKRYHFTSSDSFFKIIMRRELLLFNAFSMKDKNEIISGLNLATKALNIVCSRYEDSNLSESAKKAKNHIINKIKDIEKNESSLQNEYYFYILSLCKDIKNKYLWDNYALNSTGFALEFNEDEIKSNICPYNENRFESGAIDWGVKEQFVPYMTGFINNEPIKNVIYDEDEFVNNLANILYDRFSTPDKKETDCTSWILFLIFSSSASYKHKGYSPERETRLFFSLSHTAINYNLTSFFSNYFYDIEKLIMDERKYIPLHLNPLEETSPNDENKHKIIMSGKYPFATLNKVIIGSKNKSSVDEIKNFLTKNNFPDVFVEKIE</sequence>
<protein>
    <submittedName>
        <fullName evidence="1">DUF2971 domain-containing protein</fullName>
    </submittedName>
</protein>
<dbReference type="Pfam" id="PF11185">
    <property type="entry name" value="DUF2971"/>
    <property type="match status" value="1"/>
</dbReference>